<dbReference type="AlphaFoldDB" id="S7WF12"/>
<comment type="caution">
    <text evidence="1">The sequence shown here is derived from an EMBL/GenBank/DDBJ whole genome shotgun (WGS) entry which is preliminary data.</text>
</comment>
<evidence type="ECO:0000313" key="2">
    <source>
        <dbReference type="Proteomes" id="UP000014974"/>
    </source>
</evidence>
<sequence>MSCVDEVEDIIEEEDDEEQVIFDDTDFEATDWTEATHSNDADPDFDVVFEDLAVKRFDIVITEDRWQTMLDDMTDLYGSFGASGGGGGGGPGGGFGGGGGGGVSNFSDEDPVFVPAEVFYEDKEWYRVGVRFKGNSSLQSSWQSGILKLSFKLDFDEFEDDYPQIKTKGFMVLRS</sequence>
<accession>S7WF12</accession>
<dbReference type="PATRIC" id="fig|641524.5.peg.5509"/>
<reference evidence="1 2" key="1">
    <citation type="journal article" date="2013" name="Genome Announc.">
        <title>Draft Genome Sequence of Cyclobacterium qasimii Strain M12-11BT, Isolated from Arctic Marine Sediment.</title>
        <authorList>
            <person name="Shivaji S."/>
            <person name="Ara S."/>
            <person name="Singh A."/>
            <person name="Kumar Pinnaka A."/>
        </authorList>
    </citation>
    <scope>NUCLEOTIDE SEQUENCE [LARGE SCALE GENOMIC DNA]</scope>
    <source>
        <strain evidence="1 2">M12-11B</strain>
    </source>
</reference>
<organism evidence="1 2">
    <name type="scientific">Cyclobacterium qasimii M12-11B</name>
    <dbReference type="NCBI Taxonomy" id="641524"/>
    <lineage>
        <taxon>Bacteria</taxon>
        <taxon>Pseudomonadati</taxon>
        <taxon>Bacteroidota</taxon>
        <taxon>Cytophagia</taxon>
        <taxon>Cytophagales</taxon>
        <taxon>Cyclobacteriaceae</taxon>
        <taxon>Cyclobacterium</taxon>
    </lineage>
</organism>
<protein>
    <submittedName>
        <fullName evidence="1">Putative cellulosomal protein</fullName>
    </submittedName>
</protein>
<dbReference type="RefSeq" id="WP_020891444.1">
    <property type="nucleotide sequence ID" value="NZ_ATNM01000193.1"/>
</dbReference>
<gene>
    <name evidence="1" type="ORF">ADICYQ_5558</name>
</gene>
<name>S7WF12_9BACT</name>
<dbReference type="STRING" id="641524.ADICYQ_5558"/>
<dbReference type="Proteomes" id="UP000014974">
    <property type="component" value="Unassembled WGS sequence"/>
</dbReference>
<dbReference type="EMBL" id="ATNM01000193">
    <property type="protein sequence ID" value="EPR65349.1"/>
    <property type="molecule type" value="Genomic_DNA"/>
</dbReference>
<dbReference type="eggNOG" id="COG5337">
    <property type="taxonomic scope" value="Bacteria"/>
</dbReference>
<proteinExistence type="predicted"/>
<evidence type="ECO:0000313" key="1">
    <source>
        <dbReference type="EMBL" id="EPR65349.1"/>
    </source>
</evidence>